<dbReference type="GO" id="GO:0003729">
    <property type="term" value="F:mRNA binding"/>
    <property type="evidence" value="ECO:0007669"/>
    <property type="project" value="TreeGrafter"/>
</dbReference>
<dbReference type="InterPro" id="IPR035979">
    <property type="entry name" value="RBD_domain_sf"/>
</dbReference>
<dbReference type="InterPro" id="IPR000504">
    <property type="entry name" value="RRM_dom"/>
</dbReference>
<keyword evidence="4" id="KW-1185">Reference proteome</keyword>
<sequence>MDDAAVAVASANCRCSRMVYVGNIAFNASEEEARGACELIGLVLSMRLATDAATGKRKGYAFVEYADHATAQSACRNLQGHLLRGRPLRVGLFDSDRARRRKAEHEPVGLEDAIHAACLVSGRPPAASITRLLATASRHHLRETVSTFESMGAEACKDLKEQVPRLAEAMEQVQHLLDMAAADDAAEEARRKKRASAAEEWDQHAKLGKVEDGGKAAVRPILPCSFL</sequence>
<name>A0AAD8QJN8_LOLMU</name>
<dbReference type="EMBL" id="JAUUTY010000233">
    <property type="protein sequence ID" value="KAK1602547.1"/>
    <property type="molecule type" value="Genomic_DNA"/>
</dbReference>
<dbReference type="Proteomes" id="UP001231189">
    <property type="component" value="Unassembled WGS sequence"/>
</dbReference>
<proteinExistence type="predicted"/>
<dbReference type="Pfam" id="PF00076">
    <property type="entry name" value="RRM_1"/>
    <property type="match status" value="1"/>
</dbReference>
<protein>
    <recommendedName>
        <fullName evidence="2">RRM domain-containing protein</fullName>
    </recommendedName>
</protein>
<dbReference type="SMART" id="SM00360">
    <property type="entry name" value="RRM"/>
    <property type="match status" value="1"/>
</dbReference>
<dbReference type="Gene3D" id="3.30.70.330">
    <property type="match status" value="1"/>
</dbReference>
<keyword evidence="1" id="KW-0694">RNA-binding</keyword>
<dbReference type="PROSITE" id="PS50102">
    <property type="entry name" value="RRM"/>
    <property type="match status" value="1"/>
</dbReference>
<dbReference type="InterPro" id="IPR012677">
    <property type="entry name" value="Nucleotide-bd_a/b_plait_sf"/>
</dbReference>
<organism evidence="3 4">
    <name type="scientific">Lolium multiflorum</name>
    <name type="common">Italian ryegrass</name>
    <name type="synonym">Lolium perenne subsp. multiflorum</name>
    <dbReference type="NCBI Taxonomy" id="4521"/>
    <lineage>
        <taxon>Eukaryota</taxon>
        <taxon>Viridiplantae</taxon>
        <taxon>Streptophyta</taxon>
        <taxon>Embryophyta</taxon>
        <taxon>Tracheophyta</taxon>
        <taxon>Spermatophyta</taxon>
        <taxon>Magnoliopsida</taxon>
        <taxon>Liliopsida</taxon>
        <taxon>Poales</taxon>
        <taxon>Poaceae</taxon>
        <taxon>BOP clade</taxon>
        <taxon>Pooideae</taxon>
        <taxon>Poodae</taxon>
        <taxon>Poeae</taxon>
        <taxon>Poeae Chloroplast Group 2 (Poeae type)</taxon>
        <taxon>Loliodinae</taxon>
        <taxon>Loliinae</taxon>
        <taxon>Lolium</taxon>
    </lineage>
</organism>
<dbReference type="AlphaFoldDB" id="A0AAD8QJN8"/>
<gene>
    <name evidence="3" type="ORF">QYE76_037288</name>
</gene>
<evidence type="ECO:0000259" key="2">
    <source>
        <dbReference type="PROSITE" id="PS50102"/>
    </source>
</evidence>
<dbReference type="GO" id="GO:0005847">
    <property type="term" value="C:mRNA cleavage and polyadenylation specificity factor complex"/>
    <property type="evidence" value="ECO:0007669"/>
    <property type="project" value="TreeGrafter"/>
</dbReference>
<comment type="caution">
    <text evidence="3">The sequence shown here is derived from an EMBL/GenBank/DDBJ whole genome shotgun (WGS) entry which is preliminary data.</text>
</comment>
<evidence type="ECO:0000313" key="3">
    <source>
        <dbReference type="EMBL" id="KAK1602547.1"/>
    </source>
</evidence>
<accession>A0AAD8QJN8</accession>
<evidence type="ECO:0000313" key="4">
    <source>
        <dbReference type="Proteomes" id="UP001231189"/>
    </source>
</evidence>
<feature type="domain" description="RRM" evidence="2">
    <location>
        <begin position="17"/>
        <end position="95"/>
    </location>
</feature>
<reference evidence="3" key="1">
    <citation type="submission" date="2023-07" db="EMBL/GenBank/DDBJ databases">
        <title>A chromosome-level genome assembly of Lolium multiflorum.</title>
        <authorList>
            <person name="Chen Y."/>
            <person name="Copetti D."/>
            <person name="Kolliker R."/>
            <person name="Studer B."/>
        </authorList>
    </citation>
    <scope>NUCLEOTIDE SEQUENCE</scope>
    <source>
        <strain evidence="3">02402/16</strain>
        <tissue evidence="3">Leaf</tissue>
    </source>
</reference>
<evidence type="ECO:0000256" key="1">
    <source>
        <dbReference type="PROSITE-ProRule" id="PRU00176"/>
    </source>
</evidence>
<dbReference type="SUPFAM" id="SSF54928">
    <property type="entry name" value="RNA-binding domain, RBD"/>
    <property type="match status" value="1"/>
</dbReference>
<dbReference type="PANTHER" id="PTHR45735:SF4">
    <property type="entry name" value="RRM DOMAIN-CONTAINING PROTEIN"/>
    <property type="match status" value="1"/>
</dbReference>
<dbReference type="PANTHER" id="PTHR45735">
    <property type="entry name" value="CLEAVAGE STIMULATION FACTOR SUBUNIT 2"/>
    <property type="match status" value="1"/>
</dbReference>